<accession>A0A0P0Y5D4</accession>
<dbReference type="Proteomes" id="UP000059680">
    <property type="component" value="Chromosome 11"/>
</dbReference>
<dbReference type="AlphaFoldDB" id="A0A0P0Y5D4"/>
<organism evidence="1 2">
    <name type="scientific">Oryza sativa subsp. japonica</name>
    <name type="common">Rice</name>
    <dbReference type="NCBI Taxonomy" id="39947"/>
    <lineage>
        <taxon>Eukaryota</taxon>
        <taxon>Viridiplantae</taxon>
        <taxon>Streptophyta</taxon>
        <taxon>Embryophyta</taxon>
        <taxon>Tracheophyta</taxon>
        <taxon>Spermatophyta</taxon>
        <taxon>Magnoliopsida</taxon>
        <taxon>Liliopsida</taxon>
        <taxon>Poales</taxon>
        <taxon>Poaceae</taxon>
        <taxon>BOP clade</taxon>
        <taxon>Oryzoideae</taxon>
        <taxon>Oryzeae</taxon>
        <taxon>Oryzinae</taxon>
        <taxon>Oryza</taxon>
        <taxon>Oryza sativa</taxon>
    </lineage>
</organism>
<dbReference type="EMBL" id="AP014967">
    <property type="protein sequence ID" value="BAT15180.1"/>
    <property type="molecule type" value="Genomic_DNA"/>
</dbReference>
<name>A0A0P0Y5D4_ORYSJ</name>
<reference evidence="1 2" key="3">
    <citation type="journal article" date="2013" name="Rice">
        <title>Improvement of the Oryza sativa Nipponbare reference genome using next generation sequence and optical map data.</title>
        <authorList>
            <person name="Kawahara Y."/>
            <person name="de la Bastide M."/>
            <person name="Hamilton J.P."/>
            <person name="Kanamori H."/>
            <person name="McCombie W.R."/>
            <person name="Ouyang S."/>
            <person name="Schwartz D.C."/>
            <person name="Tanaka T."/>
            <person name="Wu J."/>
            <person name="Zhou S."/>
            <person name="Childs K.L."/>
            <person name="Davidson R.M."/>
            <person name="Lin H."/>
            <person name="Quesada-Ocampo L."/>
            <person name="Vaillancourt B."/>
            <person name="Sakai H."/>
            <person name="Lee S.S."/>
            <person name="Kim J."/>
            <person name="Numa H."/>
            <person name="Itoh T."/>
            <person name="Buell C.R."/>
            <person name="Matsumoto T."/>
        </authorList>
    </citation>
    <scope>NUCLEOTIDE SEQUENCE [LARGE SCALE GENOMIC DNA]</scope>
    <source>
        <strain evidence="2">cv. Nipponbare</strain>
    </source>
</reference>
<dbReference type="InParanoid" id="A0A0P0Y5D4"/>
<reference evidence="1 2" key="2">
    <citation type="journal article" date="2013" name="Plant Cell Physiol.">
        <title>Rice Annotation Project Database (RAP-DB): an integrative and interactive database for rice genomics.</title>
        <authorList>
            <person name="Sakai H."/>
            <person name="Lee S.S."/>
            <person name="Tanaka T."/>
            <person name="Numa H."/>
            <person name="Kim J."/>
            <person name="Kawahara Y."/>
            <person name="Wakimoto H."/>
            <person name="Yang C.C."/>
            <person name="Iwamoto M."/>
            <person name="Abe T."/>
            <person name="Yamada Y."/>
            <person name="Muto A."/>
            <person name="Inokuchi H."/>
            <person name="Ikemura T."/>
            <person name="Matsumoto T."/>
            <person name="Sasaki T."/>
            <person name="Itoh T."/>
        </authorList>
    </citation>
    <scope>NUCLEOTIDE SEQUENCE [LARGE SCALE GENOMIC DNA]</scope>
    <source>
        <strain evidence="2">cv. Nipponbare</strain>
    </source>
</reference>
<keyword evidence="2" id="KW-1185">Reference proteome</keyword>
<proteinExistence type="predicted"/>
<evidence type="ECO:0000313" key="1">
    <source>
        <dbReference type="EMBL" id="BAT15180.1"/>
    </source>
</evidence>
<evidence type="ECO:0000313" key="2">
    <source>
        <dbReference type="Proteomes" id="UP000059680"/>
    </source>
</evidence>
<protein>
    <submittedName>
        <fullName evidence="1">Os11g0667900 protein</fullName>
    </submittedName>
</protein>
<sequence>MESLSSVSTIVRIAQEIAGAVSTDSGCPRSLIDGGRMAGLFDEVDGDIDRCLLELGVANRILITRLEGLLHRNAFRSCDLPPPPPSPATIGTETETTVTVRIGMPRVEHIEHRVHMVQASPMLCNIVVHVGHGNAGATNVAAVVASSKDHLTGRSSAAPRGNVGVTDVVTVVASNKDKFTVKSGTAKRGNARVTDMAPVIASDSDKDKFTMRFGTATRGNTGVTNVAPVVASNRNKFTVRPDAATRGNARVTDVAPSAASNKDKFTVRSSGATRDNARVTNVAAIAGSNKNQFTFRNGATSIATLLQEPPSNGYGYCPYAEGLTTGESYRDTTGGGPFDAAATAAATYYYFPPFQHMFSEEDPTNTYTIL</sequence>
<reference evidence="2" key="1">
    <citation type="journal article" date="2005" name="Nature">
        <title>The map-based sequence of the rice genome.</title>
        <authorList>
            <consortium name="International rice genome sequencing project (IRGSP)"/>
            <person name="Matsumoto T."/>
            <person name="Wu J."/>
            <person name="Kanamori H."/>
            <person name="Katayose Y."/>
            <person name="Fujisawa M."/>
            <person name="Namiki N."/>
            <person name="Mizuno H."/>
            <person name="Yamamoto K."/>
            <person name="Antonio B.A."/>
            <person name="Baba T."/>
            <person name="Sakata K."/>
            <person name="Nagamura Y."/>
            <person name="Aoki H."/>
            <person name="Arikawa K."/>
            <person name="Arita K."/>
            <person name="Bito T."/>
            <person name="Chiden Y."/>
            <person name="Fujitsuka N."/>
            <person name="Fukunaka R."/>
            <person name="Hamada M."/>
            <person name="Harada C."/>
            <person name="Hayashi A."/>
            <person name="Hijishita S."/>
            <person name="Honda M."/>
            <person name="Hosokawa S."/>
            <person name="Ichikawa Y."/>
            <person name="Idonuma A."/>
            <person name="Iijima M."/>
            <person name="Ikeda M."/>
            <person name="Ikeno M."/>
            <person name="Ito K."/>
            <person name="Ito S."/>
            <person name="Ito T."/>
            <person name="Ito Y."/>
            <person name="Ito Y."/>
            <person name="Iwabuchi A."/>
            <person name="Kamiya K."/>
            <person name="Karasawa W."/>
            <person name="Kurita K."/>
            <person name="Katagiri S."/>
            <person name="Kikuta A."/>
            <person name="Kobayashi H."/>
            <person name="Kobayashi N."/>
            <person name="Machita K."/>
            <person name="Maehara T."/>
            <person name="Masukawa M."/>
            <person name="Mizubayashi T."/>
            <person name="Mukai Y."/>
            <person name="Nagasaki H."/>
            <person name="Nagata Y."/>
            <person name="Naito S."/>
            <person name="Nakashima M."/>
            <person name="Nakama Y."/>
            <person name="Nakamichi Y."/>
            <person name="Nakamura M."/>
            <person name="Meguro A."/>
            <person name="Negishi M."/>
            <person name="Ohta I."/>
            <person name="Ohta T."/>
            <person name="Okamoto M."/>
            <person name="Ono N."/>
            <person name="Saji S."/>
            <person name="Sakaguchi M."/>
            <person name="Sakai K."/>
            <person name="Shibata M."/>
            <person name="Shimokawa T."/>
            <person name="Song J."/>
            <person name="Takazaki Y."/>
            <person name="Terasawa K."/>
            <person name="Tsugane M."/>
            <person name="Tsuji K."/>
            <person name="Ueda S."/>
            <person name="Waki K."/>
            <person name="Yamagata H."/>
            <person name="Yamamoto M."/>
            <person name="Yamamoto S."/>
            <person name="Yamane H."/>
            <person name="Yoshiki S."/>
            <person name="Yoshihara R."/>
            <person name="Yukawa K."/>
            <person name="Zhong H."/>
            <person name="Yano M."/>
            <person name="Yuan Q."/>
            <person name="Ouyang S."/>
            <person name="Liu J."/>
            <person name="Jones K.M."/>
            <person name="Gansberger K."/>
            <person name="Moffat K."/>
            <person name="Hill J."/>
            <person name="Bera J."/>
            <person name="Fadrosh D."/>
            <person name="Jin S."/>
            <person name="Johri S."/>
            <person name="Kim M."/>
            <person name="Overton L."/>
            <person name="Reardon M."/>
            <person name="Tsitrin T."/>
            <person name="Vuong H."/>
            <person name="Weaver B."/>
            <person name="Ciecko A."/>
            <person name="Tallon L."/>
            <person name="Jackson J."/>
            <person name="Pai G."/>
            <person name="Aken S.V."/>
            <person name="Utterback T."/>
            <person name="Reidmuller S."/>
            <person name="Feldblyum T."/>
            <person name="Hsiao J."/>
            <person name="Zismann V."/>
            <person name="Iobst S."/>
            <person name="de Vazeille A.R."/>
            <person name="Buell C.R."/>
            <person name="Ying K."/>
            <person name="Li Y."/>
            <person name="Lu T."/>
            <person name="Huang Y."/>
            <person name="Zhao Q."/>
            <person name="Feng Q."/>
            <person name="Zhang L."/>
            <person name="Zhu J."/>
            <person name="Weng Q."/>
            <person name="Mu J."/>
            <person name="Lu Y."/>
            <person name="Fan D."/>
            <person name="Liu Y."/>
            <person name="Guan J."/>
            <person name="Zhang Y."/>
            <person name="Yu S."/>
            <person name="Liu X."/>
            <person name="Zhang Y."/>
            <person name="Hong G."/>
            <person name="Han B."/>
            <person name="Choisne N."/>
            <person name="Demange N."/>
            <person name="Orjeda G."/>
            <person name="Samain S."/>
            <person name="Cattolico L."/>
            <person name="Pelletier E."/>
            <person name="Couloux A."/>
            <person name="Segurens B."/>
            <person name="Wincker P."/>
            <person name="D'Hont A."/>
            <person name="Scarpelli C."/>
            <person name="Weissenbach J."/>
            <person name="Salanoubat M."/>
            <person name="Quetier F."/>
            <person name="Yu Y."/>
            <person name="Kim H.R."/>
            <person name="Rambo T."/>
            <person name="Currie J."/>
            <person name="Collura K."/>
            <person name="Luo M."/>
            <person name="Yang T."/>
            <person name="Ammiraju J.S.S."/>
            <person name="Engler F."/>
            <person name="Soderlund C."/>
            <person name="Wing R.A."/>
            <person name="Palmer L.E."/>
            <person name="de la Bastide M."/>
            <person name="Spiegel L."/>
            <person name="Nascimento L."/>
            <person name="Zutavern T."/>
            <person name="O'Shaughnessy A."/>
            <person name="Dike S."/>
            <person name="Dedhia N."/>
            <person name="Preston R."/>
            <person name="Balija V."/>
            <person name="McCombie W.R."/>
            <person name="Chow T."/>
            <person name="Chen H."/>
            <person name="Chung M."/>
            <person name="Chen C."/>
            <person name="Shaw J."/>
            <person name="Wu H."/>
            <person name="Hsiao K."/>
            <person name="Chao Y."/>
            <person name="Chu M."/>
            <person name="Cheng C."/>
            <person name="Hour A."/>
            <person name="Lee P."/>
            <person name="Lin S."/>
            <person name="Lin Y."/>
            <person name="Liou J."/>
            <person name="Liu S."/>
            <person name="Hsing Y."/>
            <person name="Raghuvanshi S."/>
            <person name="Mohanty A."/>
            <person name="Bharti A.K."/>
            <person name="Gaur A."/>
            <person name="Gupta V."/>
            <person name="Kumar D."/>
            <person name="Ravi V."/>
            <person name="Vij S."/>
            <person name="Kapur A."/>
            <person name="Khurana P."/>
            <person name="Khurana P."/>
            <person name="Khurana J.P."/>
            <person name="Tyagi A.K."/>
            <person name="Gaikwad K."/>
            <person name="Singh A."/>
            <person name="Dalal V."/>
            <person name="Srivastava S."/>
            <person name="Dixit A."/>
            <person name="Pal A.K."/>
            <person name="Ghazi I.A."/>
            <person name="Yadav M."/>
            <person name="Pandit A."/>
            <person name="Bhargava A."/>
            <person name="Sureshbabu K."/>
            <person name="Batra K."/>
            <person name="Sharma T.R."/>
            <person name="Mohapatra T."/>
            <person name="Singh N.K."/>
            <person name="Messing J."/>
            <person name="Nelson A.B."/>
            <person name="Fuks G."/>
            <person name="Kavchok S."/>
            <person name="Keizer G."/>
            <person name="Linton E."/>
            <person name="Llaca V."/>
            <person name="Song R."/>
            <person name="Tanyolac B."/>
            <person name="Young S."/>
            <person name="Ho-Il K."/>
            <person name="Hahn J.H."/>
            <person name="Sangsakoo G."/>
            <person name="Vanavichit A."/>
            <person name="de Mattos Luiz.A.T."/>
            <person name="Zimmer P.D."/>
            <person name="Malone G."/>
            <person name="Dellagostin O."/>
            <person name="de Oliveira A.C."/>
            <person name="Bevan M."/>
            <person name="Bancroft I."/>
            <person name="Minx P."/>
            <person name="Cordum H."/>
            <person name="Wilson R."/>
            <person name="Cheng Z."/>
            <person name="Jin W."/>
            <person name="Jiang J."/>
            <person name="Leong S.A."/>
            <person name="Iwama H."/>
            <person name="Gojobori T."/>
            <person name="Itoh T."/>
            <person name="Niimura Y."/>
            <person name="Fujii Y."/>
            <person name="Habara T."/>
            <person name="Sakai H."/>
            <person name="Sato Y."/>
            <person name="Wilson G."/>
            <person name="Kumar K."/>
            <person name="McCouch S."/>
            <person name="Juretic N."/>
            <person name="Hoen D."/>
            <person name="Wright S."/>
            <person name="Bruskiewich R."/>
            <person name="Bureau T."/>
            <person name="Miyao A."/>
            <person name="Hirochika H."/>
            <person name="Nishikawa T."/>
            <person name="Kadowaki K."/>
            <person name="Sugiura M."/>
            <person name="Burr B."/>
            <person name="Sasaki T."/>
        </authorList>
    </citation>
    <scope>NUCLEOTIDE SEQUENCE [LARGE SCALE GENOMIC DNA]</scope>
    <source>
        <strain evidence="2">cv. Nipponbare</strain>
    </source>
</reference>
<gene>
    <name evidence="1" type="ordered locus">Os11g0667900</name>
    <name evidence="1" type="ORF">OSNPB_110667900</name>
</gene>
<dbReference type="PaxDb" id="39947-A0A0P0Y5D4"/>